<evidence type="ECO:0000313" key="1">
    <source>
        <dbReference type="EMBL" id="OLN25523.1"/>
    </source>
</evidence>
<name>A0A1Q8QDV5_9FIRM</name>
<dbReference type="SUPFAM" id="SSF88659">
    <property type="entry name" value="Sigma3 and sigma4 domains of RNA polymerase sigma factors"/>
    <property type="match status" value="1"/>
</dbReference>
<dbReference type="AlphaFoldDB" id="A0A1Q8QDV5"/>
<keyword evidence="2" id="KW-1185">Reference proteome</keyword>
<dbReference type="EMBL" id="MLBF01000111">
    <property type="protein sequence ID" value="OLN25523.1"/>
    <property type="molecule type" value="Genomic_DNA"/>
</dbReference>
<dbReference type="RefSeq" id="WP_075367512.1">
    <property type="nucleotide sequence ID" value="NZ_MLBF01000111.1"/>
</dbReference>
<dbReference type="Proteomes" id="UP000186102">
    <property type="component" value="Unassembled WGS sequence"/>
</dbReference>
<dbReference type="OrthoDB" id="3035510at2"/>
<sequence>MKNNDYGNKITEEDLWRDELQIDSPDPDEYPSLYNISSAFIFQFQAVPKLVNSPEYVYVPERLYTSRQWTEIDVFISKWNISWESGQARHALFEKEVPEKLEWLKQFKDHNVYLIPKLRDRQYYAYLPIYHMLPPRILRYYGLPLLKGGNWPHSLRSPLIERNLPKDFDNRVSRAFATYIWPLLNSQSQISAYSSNDSIKLLAHNLDYWMPYVNIVIEKRLQQYGRVEYDNQKQERLIKGVQRQAPKDISICRPLMGGYIWEGEEDAWQVAKELVDMADNQGKLRSVIDAIKSNRVEDDFSLKWSYEREDFERKLYKKRSKFRVKFVELPDTLPVQGPETEVENDLFWEDFVALLDHKERQVIILIRNGATKVGEISRILGYANHSPVSKALKKIRTKLQDYEKKSQ</sequence>
<organism evidence="1 2">
    <name type="scientific">Desulfosporosinus metallidurans</name>
    <dbReference type="NCBI Taxonomy" id="1888891"/>
    <lineage>
        <taxon>Bacteria</taxon>
        <taxon>Bacillati</taxon>
        <taxon>Bacillota</taxon>
        <taxon>Clostridia</taxon>
        <taxon>Eubacteriales</taxon>
        <taxon>Desulfitobacteriaceae</taxon>
        <taxon>Desulfosporosinus</taxon>
    </lineage>
</organism>
<accession>A0A1Q8QDV5</accession>
<dbReference type="InterPro" id="IPR013324">
    <property type="entry name" value="RNA_pol_sigma_r3/r4-like"/>
</dbReference>
<proteinExistence type="predicted"/>
<reference evidence="1 2" key="1">
    <citation type="submission" date="2016-09" db="EMBL/GenBank/DDBJ databases">
        <title>Complete genome of Desulfosporosinus sp. OL.</title>
        <authorList>
            <person name="Mardanov A."/>
            <person name="Beletsky A."/>
            <person name="Panova A."/>
            <person name="Karnachuk O."/>
            <person name="Ravin N."/>
        </authorList>
    </citation>
    <scope>NUCLEOTIDE SEQUENCE [LARGE SCALE GENOMIC DNA]</scope>
    <source>
        <strain evidence="1 2">OL</strain>
    </source>
</reference>
<comment type="caution">
    <text evidence="1">The sequence shown here is derived from an EMBL/GenBank/DDBJ whole genome shotgun (WGS) entry which is preliminary data.</text>
</comment>
<evidence type="ECO:0000313" key="2">
    <source>
        <dbReference type="Proteomes" id="UP000186102"/>
    </source>
</evidence>
<gene>
    <name evidence="1" type="ORF">DSOL_5298</name>
</gene>
<dbReference type="STRING" id="1888891.DSOL_5298"/>
<protein>
    <submittedName>
        <fullName evidence="1">Uncharacterized protein</fullName>
    </submittedName>
</protein>